<evidence type="ECO:0000256" key="8">
    <source>
        <dbReference type="ARBA" id="ARBA00023128"/>
    </source>
</evidence>
<evidence type="ECO:0000256" key="5">
    <source>
        <dbReference type="ARBA" id="ARBA00022781"/>
    </source>
</evidence>
<evidence type="ECO:0000256" key="2">
    <source>
        <dbReference type="ARBA" id="ARBA00007333"/>
    </source>
</evidence>
<evidence type="ECO:0000313" key="14">
    <source>
        <dbReference type="WBParaSite" id="MCU_000912-RA"/>
    </source>
</evidence>
<reference evidence="12 13" key="1">
    <citation type="submission" date="2018-10" db="EMBL/GenBank/DDBJ databases">
        <authorList>
            <consortium name="Pathogen Informatics"/>
        </authorList>
    </citation>
    <scope>NUCLEOTIDE SEQUENCE [LARGE SCALE GENOMIC DNA]</scope>
</reference>
<evidence type="ECO:0000256" key="1">
    <source>
        <dbReference type="ARBA" id="ARBA00004273"/>
    </source>
</evidence>
<dbReference type="GO" id="GO:0045259">
    <property type="term" value="C:proton-transporting ATP synthase complex"/>
    <property type="evidence" value="ECO:0007669"/>
    <property type="project" value="UniProtKB-UniRule"/>
</dbReference>
<keyword evidence="9" id="KW-0472">Membrane</keyword>
<keyword evidence="8 11" id="KW-0496">Mitochondrion</keyword>
<dbReference type="OrthoDB" id="9982108at2759"/>
<comment type="subunit">
    <text evidence="11">F-type ATPases have 2 components, CF(1) - the catalytic core - and CF(0) - the membrane proton channel. CF(1) and CF(0) have multiple subunits.</text>
</comment>
<keyword evidence="4 11" id="KW-0138">CF(0)</keyword>
<dbReference type="AlphaFoldDB" id="A0A0R3UFC4"/>
<evidence type="ECO:0000313" key="13">
    <source>
        <dbReference type="Proteomes" id="UP000267029"/>
    </source>
</evidence>
<organism evidence="12 13">
    <name type="scientific">Mesocestoides corti</name>
    <name type="common">Flatworm</name>
    <dbReference type="NCBI Taxonomy" id="53468"/>
    <lineage>
        <taxon>Eukaryota</taxon>
        <taxon>Metazoa</taxon>
        <taxon>Spiralia</taxon>
        <taxon>Lophotrochozoa</taxon>
        <taxon>Platyhelminthes</taxon>
        <taxon>Cestoda</taxon>
        <taxon>Eucestoda</taxon>
        <taxon>Cyclophyllidea</taxon>
        <taxon>Mesocestoididae</taxon>
        <taxon>Mesocestoides</taxon>
    </lineage>
</organism>
<dbReference type="InterPro" id="IPR008386">
    <property type="entry name" value="ATP_synth_F0_esu_mt"/>
</dbReference>
<dbReference type="STRING" id="53468.A0A0R3UFC4"/>
<comment type="similarity">
    <text evidence="2 11">Belongs to the ATPase e subunit family.</text>
</comment>
<gene>
    <name evidence="12" type="ORF">MCOS_LOCUS5799</name>
</gene>
<dbReference type="WBParaSite" id="MCU_000912-RA">
    <property type="protein sequence ID" value="MCU_000912-RA"/>
    <property type="gene ID" value="MCU_000912"/>
</dbReference>
<evidence type="ECO:0000256" key="9">
    <source>
        <dbReference type="ARBA" id="ARBA00023136"/>
    </source>
</evidence>
<evidence type="ECO:0000256" key="3">
    <source>
        <dbReference type="ARBA" id="ARBA00022448"/>
    </source>
</evidence>
<dbReference type="EMBL" id="UXSR01005214">
    <property type="protein sequence ID" value="VDD79796.1"/>
    <property type="molecule type" value="Genomic_DNA"/>
</dbReference>
<evidence type="ECO:0000256" key="10">
    <source>
        <dbReference type="ARBA" id="ARBA00023310"/>
    </source>
</evidence>
<dbReference type="Pfam" id="PF05680">
    <property type="entry name" value="ATP-synt_E"/>
    <property type="match status" value="1"/>
</dbReference>
<proteinExistence type="inferred from homology"/>
<keyword evidence="10 11" id="KW-0066">ATP synthesis</keyword>
<keyword evidence="13" id="KW-1185">Reference proteome</keyword>
<keyword evidence="5 11" id="KW-0375">Hydrogen ion transport</keyword>
<dbReference type="GO" id="GO:0015986">
    <property type="term" value="P:proton motive force-driven ATP synthesis"/>
    <property type="evidence" value="ECO:0007669"/>
    <property type="project" value="InterPro"/>
</dbReference>
<keyword evidence="3 11" id="KW-0813">Transport</keyword>
<comment type="function">
    <text evidence="11">Subunit e, of the mitochondrial membrane ATP synthase complex (F(1)F(0) ATP synthase or Complex V) that produces ATP from ADP in the presence of a proton gradient across the membrane which is generated by electron transport complexes of the respiratory chain. ATP synthase complex consist of a soluble F(1) head domain - the catalytic core - and a membrane F(1) domain - the membrane proton channel. These two domains are linked by a central stalk rotating inside the F(1) region and a stationary peripheral stalk. During catalysis, ATP synthesis in the catalytic domain of F(1) is coupled via a rotary mechanism of the central stalk subunits to proton translocation. In vivo, can only synthesize ATP although its ATP hydrolase activity can be activated artificially in vitro. Part of the complex F(0) domain.</text>
</comment>
<accession>A0A0R3UFC4</accession>
<dbReference type="Proteomes" id="UP000267029">
    <property type="component" value="Unassembled WGS sequence"/>
</dbReference>
<reference evidence="14" key="2">
    <citation type="submission" date="2019-11" db="UniProtKB">
        <authorList>
            <consortium name="WormBaseParasite"/>
        </authorList>
    </citation>
    <scope>IDENTIFICATION</scope>
</reference>
<sequence>MVIESVHKITLPAPKAISPFIRTARWGLLVVGMLYGALRLKYLQVREVRIQERNLAIMAKRKADHDLWMQFQAERSMNQLLKEAGLE</sequence>
<evidence type="ECO:0000256" key="6">
    <source>
        <dbReference type="ARBA" id="ARBA00022792"/>
    </source>
</evidence>
<evidence type="ECO:0000256" key="11">
    <source>
        <dbReference type="RuleBase" id="RU367005"/>
    </source>
</evidence>
<comment type="subcellular location">
    <subcellularLocation>
        <location evidence="1 11">Mitochondrion inner membrane</location>
    </subcellularLocation>
</comment>
<evidence type="ECO:0000256" key="4">
    <source>
        <dbReference type="ARBA" id="ARBA00022547"/>
    </source>
</evidence>
<keyword evidence="6 11" id="KW-0999">Mitochondrion inner membrane</keyword>
<protein>
    <recommendedName>
        <fullName evidence="11">ATP synthase F(0) complex subunit e, mitochondrial</fullName>
    </recommendedName>
</protein>
<evidence type="ECO:0000256" key="7">
    <source>
        <dbReference type="ARBA" id="ARBA00023065"/>
    </source>
</evidence>
<dbReference type="GO" id="GO:0005743">
    <property type="term" value="C:mitochondrial inner membrane"/>
    <property type="evidence" value="ECO:0007669"/>
    <property type="project" value="UniProtKB-SubCell"/>
</dbReference>
<name>A0A0R3UFC4_MESCO</name>
<dbReference type="GO" id="GO:0015078">
    <property type="term" value="F:proton transmembrane transporter activity"/>
    <property type="evidence" value="ECO:0007669"/>
    <property type="project" value="InterPro"/>
</dbReference>
<keyword evidence="7 11" id="KW-0406">Ion transport</keyword>
<evidence type="ECO:0000313" key="12">
    <source>
        <dbReference type="EMBL" id="VDD79796.1"/>
    </source>
</evidence>